<dbReference type="InterPro" id="IPR000008">
    <property type="entry name" value="C2_dom"/>
</dbReference>
<dbReference type="GO" id="GO:0005544">
    <property type="term" value="F:calcium-dependent phospholipid binding"/>
    <property type="evidence" value="ECO:0007669"/>
    <property type="project" value="InterPro"/>
</dbReference>
<dbReference type="InterPro" id="IPR035892">
    <property type="entry name" value="C2_domain_sf"/>
</dbReference>
<dbReference type="Pfam" id="PF07002">
    <property type="entry name" value="Copine"/>
    <property type="match status" value="1"/>
</dbReference>
<keyword evidence="3" id="KW-1003">Cell membrane</keyword>
<evidence type="ECO:0000256" key="8">
    <source>
        <dbReference type="ARBA" id="ARBA00023136"/>
    </source>
</evidence>
<dbReference type="FunFam" id="2.60.40.150:FF:000168">
    <property type="entry name" value="Protein BONZAI 1"/>
    <property type="match status" value="1"/>
</dbReference>
<dbReference type="GO" id="GO:0071277">
    <property type="term" value="P:cellular response to calcium ion"/>
    <property type="evidence" value="ECO:0007669"/>
    <property type="project" value="TreeGrafter"/>
</dbReference>
<evidence type="ECO:0000259" key="11">
    <source>
        <dbReference type="PROSITE" id="PS50004"/>
    </source>
</evidence>
<dbReference type="CDD" id="cd04047">
    <property type="entry name" value="C2B_Copine"/>
    <property type="match status" value="1"/>
</dbReference>
<evidence type="ECO:0000256" key="1">
    <source>
        <dbReference type="ARBA" id="ARBA00004193"/>
    </source>
</evidence>
<keyword evidence="9" id="KW-0449">Lipoprotein</keyword>
<evidence type="ECO:0000256" key="10">
    <source>
        <dbReference type="SAM" id="MobiDB-lite"/>
    </source>
</evidence>
<protein>
    <submittedName>
        <fullName evidence="12">Protein bonzai 3</fullName>
    </submittedName>
</protein>
<comment type="similarity">
    <text evidence="2">Belongs to the copine family.</text>
</comment>
<dbReference type="GO" id="GO:0005886">
    <property type="term" value="C:plasma membrane"/>
    <property type="evidence" value="ECO:0007669"/>
    <property type="project" value="UniProtKB-SubCell"/>
</dbReference>
<evidence type="ECO:0000256" key="7">
    <source>
        <dbReference type="ARBA" id="ARBA00022837"/>
    </source>
</evidence>
<dbReference type="SMART" id="SM00239">
    <property type="entry name" value="C2"/>
    <property type="match status" value="2"/>
</dbReference>
<proteinExistence type="inferred from homology"/>
<dbReference type="AlphaFoldDB" id="A0AAW0J8U8"/>
<accession>A0AAW0J8U8</accession>
<dbReference type="Gene3D" id="2.60.40.150">
    <property type="entry name" value="C2 domain"/>
    <property type="match status" value="2"/>
</dbReference>
<evidence type="ECO:0000313" key="13">
    <source>
        <dbReference type="Proteomes" id="UP000237347"/>
    </source>
</evidence>
<dbReference type="EMBL" id="PKMF04000649">
    <property type="protein sequence ID" value="KAK7822928.1"/>
    <property type="molecule type" value="Genomic_DNA"/>
</dbReference>
<evidence type="ECO:0000256" key="3">
    <source>
        <dbReference type="ARBA" id="ARBA00022475"/>
    </source>
</evidence>
<dbReference type="SUPFAM" id="SSF49562">
    <property type="entry name" value="C2 domain (Calcium/lipid-binding domain, CaLB)"/>
    <property type="match status" value="2"/>
</dbReference>
<keyword evidence="5" id="KW-0677">Repeat</keyword>
<feature type="compositionally biased region" description="Polar residues" evidence="10">
    <location>
        <begin position="16"/>
        <end position="32"/>
    </location>
</feature>
<evidence type="ECO:0000256" key="4">
    <source>
        <dbReference type="ARBA" id="ARBA00022723"/>
    </source>
</evidence>
<evidence type="ECO:0000256" key="2">
    <source>
        <dbReference type="ARBA" id="ARBA00009048"/>
    </source>
</evidence>
<dbReference type="InterPro" id="IPR045052">
    <property type="entry name" value="Copine"/>
</dbReference>
<dbReference type="InterPro" id="IPR037768">
    <property type="entry name" value="C2B_Copine"/>
</dbReference>
<dbReference type="PROSITE" id="PS50004">
    <property type="entry name" value="C2"/>
    <property type="match status" value="2"/>
</dbReference>
<dbReference type="InterPro" id="IPR036465">
    <property type="entry name" value="vWFA_dom_sf"/>
</dbReference>
<dbReference type="SUPFAM" id="SSF53300">
    <property type="entry name" value="vWA-like"/>
    <property type="match status" value="1"/>
</dbReference>
<keyword evidence="8" id="KW-0472">Membrane</keyword>
<dbReference type="GO" id="GO:0006952">
    <property type="term" value="P:defense response"/>
    <property type="evidence" value="ECO:0007669"/>
    <property type="project" value="UniProtKB-KW"/>
</dbReference>
<feature type="domain" description="C2" evidence="11">
    <location>
        <begin position="35"/>
        <end position="168"/>
    </location>
</feature>
<reference evidence="12 13" key="1">
    <citation type="journal article" date="2018" name="Sci. Data">
        <title>The draft genome sequence of cork oak.</title>
        <authorList>
            <person name="Ramos A.M."/>
            <person name="Usie A."/>
            <person name="Barbosa P."/>
            <person name="Barros P.M."/>
            <person name="Capote T."/>
            <person name="Chaves I."/>
            <person name="Simoes F."/>
            <person name="Abreu I."/>
            <person name="Carrasquinho I."/>
            <person name="Faro C."/>
            <person name="Guimaraes J.B."/>
            <person name="Mendonca D."/>
            <person name="Nobrega F."/>
            <person name="Rodrigues L."/>
            <person name="Saibo N.J.M."/>
            <person name="Varela M.C."/>
            <person name="Egas C."/>
            <person name="Matos J."/>
            <person name="Miguel C.M."/>
            <person name="Oliveira M.M."/>
            <person name="Ricardo C.P."/>
            <person name="Goncalves S."/>
        </authorList>
    </citation>
    <scope>NUCLEOTIDE SEQUENCE [LARGE SCALE GENOMIC DNA]</scope>
    <source>
        <strain evidence="13">cv. HL8</strain>
    </source>
</reference>
<evidence type="ECO:0000313" key="12">
    <source>
        <dbReference type="EMBL" id="KAK7822928.1"/>
    </source>
</evidence>
<dbReference type="PANTHER" id="PTHR10857">
    <property type="entry name" value="COPINE"/>
    <property type="match status" value="1"/>
</dbReference>
<keyword evidence="4" id="KW-0479">Metal-binding</keyword>
<dbReference type="GO" id="GO:0046872">
    <property type="term" value="F:metal ion binding"/>
    <property type="evidence" value="ECO:0007669"/>
    <property type="project" value="UniProtKB-KW"/>
</dbReference>
<evidence type="ECO:0000256" key="6">
    <source>
        <dbReference type="ARBA" id="ARBA00022821"/>
    </source>
</evidence>
<name>A0AAW0J8U8_QUESU</name>
<sequence length="557" mass="61109">MGNCFSDVEGGKQAVGGTQQSPNSIAATNNNNGGHNDAVEFFFRSRGVQPLFTQIELSLSASNLLDRDITSKSDPMAVVYAKKRDGKLEELGRTEVVLNSLNPAWIEKVTVTFQFEIVQPLVFHVYDVDSKYHNVPVKTLKLNDQEFLGEATCVLSEIVAKQTRSLTLNLNNKNGHTSLRNLGALTIHAEETVSSRSCVEMVVHCSHLDNKDLFSKSDPFLRISRIVESGGSIPICKTEVVKDNLNPIWKPLCLSIQQFGSKDNPLIIECFDFNSSGNHVLIGKLQKSVADLEKIHIERSGANLTLPSPHHGHEKVLKGQLFVDQFCEKQQYSFLDYISSGFELNFMAIMEVGEVIQFYDSNRRFPAWGFGGRTIDGTTSHCFNLNGGTGAFEVEGVEGIMAAYARALHNVALAGPTLFGPVINTAAQIAGRSISYNSSKYFVLLIITDGVITDLQETKDALVRASDLPLSILIVGVGGADFREMEVLDADNGRRLESSTGRVATRDIVQFVPMREVHGGQISVVQALLEELPGQFLTYMRSRDIKPSPLHAASTSA</sequence>
<dbReference type="Proteomes" id="UP000237347">
    <property type="component" value="Unassembled WGS sequence"/>
</dbReference>
<dbReference type="Pfam" id="PF00168">
    <property type="entry name" value="C2"/>
    <property type="match status" value="2"/>
</dbReference>
<dbReference type="InterPro" id="IPR010734">
    <property type="entry name" value="Copine_C"/>
</dbReference>
<dbReference type="PANTHER" id="PTHR10857:SF120">
    <property type="entry name" value="PROTEIN BONZAI 3"/>
    <property type="match status" value="1"/>
</dbReference>
<dbReference type="CDD" id="cd04048">
    <property type="entry name" value="C2A_Copine"/>
    <property type="match status" value="1"/>
</dbReference>
<evidence type="ECO:0000256" key="9">
    <source>
        <dbReference type="ARBA" id="ARBA00023288"/>
    </source>
</evidence>
<organism evidence="12 13">
    <name type="scientific">Quercus suber</name>
    <name type="common">Cork oak</name>
    <dbReference type="NCBI Taxonomy" id="58331"/>
    <lineage>
        <taxon>Eukaryota</taxon>
        <taxon>Viridiplantae</taxon>
        <taxon>Streptophyta</taxon>
        <taxon>Embryophyta</taxon>
        <taxon>Tracheophyta</taxon>
        <taxon>Spermatophyta</taxon>
        <taxon>Magnoliopsida</taxon>
        <taxon>eudicotyledons</taxon>
        <taxon>Gunneridae</taxon>
        <taxon>Pentapetalae</taxon>
        <taxon>rosids</taxon>
        <taxon>fabids</taxon>
        <taxon>Fagales</taxon>
        <taxon>Fagaceae</taxon>
        <taxon>Quercus</taxon>
    </lineage>
</organism>
<feature type="region of interest" description="Disordered" evidence="10">
    <location>
        <begin position="1"/>
        <end position="32"/>
    </location>
</feature>
<comment type="caution">
    <text evidence="12">The sequence shown here is derived from an EMBL/GenBank/DDBJ whole genome shotgun (WGS) entry which is preliminary data.</text>
</comment>
<dbReference type="FunFam" id="2.60.40.150:FF:000186">
    <property type="entry name" value="Protein BONZAI 3"/>
    <property type="match status" value="1"/>
</dbReference>
<comment type="subcellular location">
    <subcellularLocation>
        <location evidence="1">Cell membrane</location>
        <topology evidence="1">Lipid-anchor</topology>
    </subcellularLocation>
</comment>
<keyword evidence="7" id="KW-0106">Calcium</keyword>
<feature type="domain" description="C2" evidence="11">
    <location>
        <begin position="181"/>
        <end position="306"/>
    </location>
</feature>
<gene>
    <name evidence="12" type="primary">BON3_3</name>
    <name evidence="12" type="ORF">CFP56_035965</name>
</gene>
<evidence type="ECO:0000256" key="5">
    <source>
        <dbReference type="ARBA" id="ARBA00022737"/>
    </source>
</evidence>
<keyword evidence="6" id="KW-0611">Plant defense</keyword>
<keyword evidence="13" id="KW-1185">Reference proteome</keyword>